<dbReference type="PANTHER" id="PTHR11070:SF30">
    <property type="entry name" value="F-BOX DNA HELICASE 1"/>
    <property type="match status" value="1"/>
</dbReference>
<dbReference type="GO" id="GO:0031297">
    <property type="term" value="P:replication fork processing"/>
    <property type="evidence" value="ECO:0007669"/>
    <property type="project" value="TreeGrafter"/>
</dbReference>
<dbReference type="AlphaFoldDB" id="V4B097"/>
<dbReference type="InterPro" id="IPR000212">
    <property type="entry name" value="DNA_helicase_UvrD/REP"/>
</dbReference>
<keyword evidence="3" id="KW-0347">Helicase</keyword>
<evidence type="ECO:0000256" key="3">
    <source>
        <dbReference type="ARBA" id="ARBA00022806"/>
    </source>
</evidence>
<reference evidence="11 12" key="1">
    <citation type="journal article" date="2013" name="Nature">
        <title>Insights into bilaterian evolution from three spiralian genomes.</title>
        <authorList>
            <person name="Simakov O."/>
            <person name="Marletaz F."/>
            <person name="Cho S.J."/>
            <person name="Edsinger-Gonzales E."/>
            <person name="Havlak P."/>
            <person name="Hellsten U."/>
            <person name="Kuo D.H."/>
            <person name="Larsson T."/>
            <person name="Lv J."/>
            <person name="Arendt D."/>
            <person name="Savage R."/>
            <person name="Osoegawa K."/>
            <person name="de Jong P."/>
            <person name="Grimwood J."/>
            <person name="Chapman J.A."/>
            <person name="Shapiro H."/>
            <person name="Aerts A."/>
            <person name="Otillar R.P."/>
            <person name="Terry A.Y."/>
            <person name="Boore J.L."/>
            <person name="Grigoriev I.V."/>
            <person name="Lindberg D.R."/>
            <person name="Seaver E.C."/>
            <person name="Weisblat D.A."/>
            <person name="Putnam N.H."/>
            <person name="Rokhsar D.S."/>
        </authorList>
    </citation>
    <scope>NUCLEOTIDE SEQUENCE [LARGE SCALE GENOMIC DNA]</scope>
</reference>
<evidence type="ECO:0000256" key="8">
    <source>
        <dbReference type="ARBA" id="ARBA00048988"/>
    </source>
</evidence>
<dbReference type="HOGENOM" id="CLU_023291_2_0_1"/>
<comment type="catalytic activity">
    <reaction evidence="6">
        <text>Couples ATP hydrolysis with the unwinding of duplex DNA by translocating in the 3'-5' direction.</text>
        <dbReference type="EC" id="5.6.2.4"/>
    </reaction>
</comment>
<feature type="domain" description="UvrD-like helicase C-terminal" evidence="10">
    <location>
        <begin position="521"/>
        <end position="591"/>
    </location>
</feature>
<dbReference type="EC" id="5.6.2.4" evidence="7"/>
<evidence type="ECO:0000256" key="2">
    <source>
        <dbReference type="ARBA" id="ARBA00022801"/>
    </source>
</evidence>
<gene>
    <name evidence="11" type="ORF">LOTGIDRAFT_113635</name>
</gene>
<dbReference type="GO" id="GO:0005634">
    <property type="term" value="C:nucleus"/>
    <property type="evidence" value="ECO:0007669"/>
    <property type="project" value="TreeGrafter"/>
</dbReference>
<evidence type="ECO:0000256" key="7">
    <source>
        <dbReference type="ARBA" id="ARBA00034808"/>
    </source>
</evidence>
<dbReference type="GO" id="GO:0016787">
    <property type="term" value="F:hydrolase activity"/>
    <property type="evidence" value="ECO:0007669"/>
    <property type="project" value="UniProtKB-KW"/>
</dbReference>
<dbReference type="Pfam" id="PF13361">
    <property type="entry name" value="UvrD_C"/>
    <property type="match status" value="1"/>
</dbReference>
<feature type="domain" description="UvrD-like helicase ATP-binding" evidence="9">
    <location>
        <begin position="251"/>
        <end position="350"/>
    </location>
</feature>
<dbReference type="GO" id="GO:0005524">
    <property type="term" value="F:ATP binding"/>
    <property type="evidence" value="ECO:0007669"/>
    <property type="project" value="UniProtKB-KW"/>
</dbReference>
<dbReference type="GO" id="GO:0043138">
    <property type="term" value="F:3'-5' DNA helicase activity"/>
    <property type="evidence" value="ECO:0007669"/>
    <property type="project" value="UniProtKB-EC"/>
</dbReference>
<evidence type="ECO:0000313" key="11">
    <source>
        <dbReference type="EMBL" id="ESO99456.1"/>
    </source>
</evidence>
<comment type="catalytic activity">
    <reaction evidence="8">
        <text>ATP + H2O = ADP + phosphate + H(+)</text>
        <dbReference type="Rhea" id="RHEA:13065"/>
        <dbReference type="ChEBI" id="CHEBI:15377"/>
        <dbReference type="ChEBI" id="CHEBI:15378"/>
        <dbReference type="ChEBI" id="CHEBI:30616"/>
        <dbReference type="ChEBI" id="CHEBI:43474"/>
        <dbReference type="ChEBI" id="CHEBI:456216"/>
        <dbReference type="EC" id="5.6.2.4"/>
    </reaction>
</comment>
<dbReference type="STRING" id="225164.V4B097"/>
<keyword evidence="1" id="KW-0547">Nucleotide-binding</keyword>
<organism evidence="11 12">
    <name type="scientific">Lottia gigantea</name>
    <name type="common">Giant owl limpet</name>
    <dbReference type="NCBI Taxonomy" id="225164"/>
    <lineage>
        <taxon>Eukaryota</taxon>
        <taxon>Metazoa</taxon>
        <taxon>Spiralia</taxon>
        <taxon>Lophotrochozoa</taxon>
        <taxon>Mollusca</taxon>
        <taxon>Gastropoda</taxon>
        <taxon>Patellogastropoda</taxon>
        <taxon>Lottioidea</taxon>
        <taxon>Lottiidae</taxon>
        <taxon>Lottia</taxon>
    </lineage>
</organism>
<sequence>MCNPWSIIACIVVLSRNVTDIELLLKSLLMTSSQCLIKDLLECFYCMATLCNGMMKEGRPDVWNYLHYRLFYTLYLFENASTSHTIMFKFFTMSFLFVAFRNSSTNVRLTHEQLRIIKYNPHDREVIKIVAFAGTGKTTTLVRYTQLRPNLKFLLVVYNKSVCEHAKTKFPHNVTVKTGHGLAFGVTGRKYAAAKKLNSYGLKVYNVAMTLPSRKGENLYVRAKFVLETLNNFLASADYTITVEHTPTFQKNDAGQMIPINEEFKSVKEANYIWKKMKDYNDRQVGMTHDGYLKLYQLYNPVLSGYDIILIDEAQDLTPTIIDILEKQRQTKILVGDPHQQIYSFRGAVNAMQQIHATKTFYLTQSFRFGPEIAHIAACCLRLLKNVKDKTLVGHGKPGCITGETVGQLAIISRCNFTLFCEAVKKCCYSNNPTLKVGFVGGTSGFGFPILQDIYKLLISPEDRVKDGRNIENKFIARFSNIGDIEKYANKAMDHELLGKIRIVRTYNHSLPSHINKILEKSVNDLQVADIVFSTAHKSKGLEFSTVRVTDDFNYLGPGSSINFGLGPVPHDESNLLYVAVTRAKNALLMSPDILKILKESGVSKTCLKFLF</sequence>
<dbReference type="InterPro" id="IPR014016">
    <property type="entry name" value="UvrD-like_ATP-bd"/>
</dbReference>
<dbReference type="OrthoDB" id="1470711at2759"/>
<evidence type="ECO:0000256" key="5">
    <source>
        <dbReference type="ARBA" id="ARBA00023235"/>
    </source>
</evidence>
<dbReference type="GeneID" id="20230990"/>
<dbReference type="GO" id="GO:0000724">
    <property type="term" value="P:double-strand break repair via homologous recombination"/>
    <property type="evidence" value="ECO:0007669"/>
    <property type="project" value="TreeGrafter"/>
</dbReference>
<dbReference type="Gene3D" id="3.40.50.300">
    <property type="entry name" value="P-loop containing nucleotide triphosphate hydrolases"/>
    <property type="match status" value="2"/>
</dbReference>
<keyword evidence="5" id="KW-0413">Isomerase</keyword>
<dbReference type="EMBL" id="KB201037">
    <property type="protein sequence ID" value="ESO99456.1"/>
    <property type="molecule type" value="Genomic_DNA"/>
</dbReference>
<dbReference type="InterPro" id="IPR027417">
    <property type="entry name" value="P-loop_NTPase"/>
</dbReference>
<dbReference type="SUPFAM" id="SSF52540">
    <property type="entry name" value="P-loop containing nucleoside triphosphate hydrolases"/>
    <property type="match status" value="1"/>
</dbReference>
<evidence type="ECO:0000259" key="9">
    <source>
        <dbReference type="Pfam" id="PF00580"/>
    </source>
</evidence>
<dbReference type="Proteomes" id="UP000030746">
    <property type="component" value="Unassembled WGS sequence"/>
</dbReference>
<dbReference type="GO" id="GO:0003677">
    <property type="term" value="F:DNA binding"/>
    <property type="evidence" value="ECO:0007669"/>
    <property type="project" value="InterPro"/>
</dbReference>
<evidence type="ECO:0000256" key="1">
    <source>
        <dbReference type="ARBA" id="ARBA00022741"/>
    </source>
</evidence>
<dbReference type="Pfam" id="PF00580">
    <property type="entry name" value="UvrD-helicase"/>
    <property type="match status" value="1"/>
</dbReference>
<dbReference type="RefSeq" id="XP_009049943.1">
    <property type="nucleotide sequence ID" value="XM_009051695.1"/>
</dbReference>
<keyword evidence="12" id="KW-1185">Reference proteome</keyword>
<dbReference type="OMA" id="ITHDFYL"/>
<dbReference type="CTD" id="20230990"/>
<dbReference type="PANTHER" id="PTHR11070">
    <property type="entry name" value="UVRD / RECB / PCRA DNA HELICASE FAMILY MEMBER"/>
    <property type="match status" value="1"/>
</dbReference>
<accession>V4B097</accession>
<dbReference type="InterPro" id="IPR014017">
    <property type="entry name" value="DNA_helicase_UvrD-like_C"/>
</dbReference>
<evidence type="ECO:0000256" key="4">
    <source>
        <dbReference type="ARBA" id="ARBA00022840"/>
    </source>
</evidence>
<proteinExistence type="predicted"/>
<evidence type="ECO:0000313" key="12">
    <source>
        <dbReference type="Proteomes" id="UP000030746"/>
    </source>
</evidence>
<keyword evidence="4" id="KW-0067">ATP-binding</keyword>
<name>V4B097_LOTGI</name>
<evidence type="ECO:0000259" key="10">
    <source>
        <dbReference type="Pfam" id="PF13361"/>
    </source>
</evidence>
<evidence type="ECO:0000256" key="6">
    <source>
        <dbReference type="ARBA" id="ARBA00034617"/>
    </source>
</evidence>
<keyword evidence="2" id="KW-0378">Hydrolase</keyword>
<protein>
    <recommendedName>
        <fullName evidence="7">DNA 3'-5' helicase</fullName>
        <ecNumber evidence="7">5.6.2.4</ecNumber>
    </recommendedName>
</protein>
<dbReference type="KEGG" id="lgi:LOTGIDRAFT_113635"/>